<evidence type="ECO:0000256" key="3">
    <source>
        <dbReference type="ARBA" id="ARBA00023002"/>
    </source>
</evidence>
<evidence type="ECO:0000256" key="1">
    <source>
        <dbReference type="ARBA" id="ARBA00005104"/>
    </source>
</evidence>
<evidence type="ECO:0000313" key="5">
    <source>
        <dbReference type="EMBL" id="MEE2060500.1"/>
    </source>
</evidence>
<gene>
    <name evidence="5" type="ORF">Q7514_23535</name>
</gene>
<keyword evidence="3" id="KW-0560">Oxidoreductase</keyword>
<evidence type="ECO:0000256" key="2">
    <source>
        <dbReference type="ARBA" id="ARBA00022857"/>
    </source>
</evidence>
<reference evidence="5 6" key="1">
    <citation type="submission" date="2023-07" db="EMBL/GenBank/DDBJ databases">
        <authorList>
            <person name="Girao M."/>
            <person name="Carvalho M.F."/>
        </authorList>
    </citation>
    <scope>NUCLEOTIDE SEQUENCE [LARGE SCALE GENOMIC DNA]</scope>
    <source>
        <strain evidence="5 6">YIM65754</strain>
    </source>
</reference>
<evidence type="ECO:0000313" key="6">
    <source>
        <dbReference type="Proteomes" id="UP001336020"/>
    </source>
</evidence>
<organism evidence="5 6">
    <name type="scientific">Rhodococcus artemisiae</name>
    <dbReference type="NCBI Taxonomy" id="714159"/>
    <lineage>
        <taxon>Bacteria</taxon>
        <taxon>Bacillati</taxon>
        <taxon>Actinomycetota</taxon>
        <taxon>Actinomycetes</taxon>
        <taxon>Mycobacteriales</taxon>
        <taxon>Nocardiaceae</taxon>
        <taxon>Rhodococcus</taxon>
    </lineage>
</organism>
<comment type="pathway">
    <text evidence="1">Cofactor biosynthesis; riboflavin biosynthesis.</text>
</comment>
<keyword evidence="6" id="KW-1185">Reference proteome</keyword>
<dbReference type="SUPFAM" id="SSF53597">
    <property type="entry name" value="Dihydrofolate reductase-like"/>
    <property type="match status" value="1"/>
</dbReference>
<protein>
    <submittedName>
        <fullName evidence="5">Pyrimidine reductase family protein</fullName>
    </submittedName>
</protein>
<dbReference type="InterPro" id="IPR050765">
    <property type="entry name" value="Riboflavin_Biosynth_HTPR"/>
</dbReference>
<dbReference type="NCBIfam" id="NF010664">
    <property type="entry name" value="PRK14059.1-2"/>
    <property type="match status" value="1"/>
</dbReference>
<sequence>MRRLDEPTVPGRVLDDTDLRELYAYPSELTTPWLRVNFVSSLDGAVAVDGRSGGLGTPADKKVFGLLRELADVILVGAGTARTENYGGARTTEALRERRAATGLSAVPPIAVVTASGNLDPGMRLFTDTSVPPIVFTSGAVPEKKRRALADAGADVRVIADDDIGGEALVEAAARAGWNRVLCEGGPRLFGRMIADGVVDDLCLTWAPVLAAGSADRIAHSPGSTVTAMRRTHLVCDDDGTILTRWVRDTGPAQ</sequence>
<keyword evidence="2" id="KW-0521">NADP</keyword>
<dbReference type="InterPro" id="IPR024072">
    <property type="entry name" value="DHFR-like_dom_sf"/>
</dbReference>
<dbReference type="Pfam" id="PF01872">
    <property type="entry name" value="RibD_C"/>
    <property type="match status" value="1"/>
</dbReference>
<accession>A0ABU7LG18</accession>
<dbReference type="EMBL" id="JAUTXY010000013">
    <property type="protein sequence ID" value="MEE2060500.1"/>
    <property type="molecule type" value="Genomic_DNA"/>
</dbReference>
<evidence type="ECO:0000259" key="4">
    <source>
        <dbReference type="Pfam" id="PF01872"/>
    </source>
</evidence>
<name>A0ABU7LG18_9NOCA</name>
<proteinExistence type="predicted"/>
<dbReference type="Proteomes" id="UP001336020">
    <property type="component" value="Unassembled WGS sequence"/>
</dbReference>
<feature type="domain" description="Bacterial bifunctional deaminase-reductase C-terminal" evidence="4">
    <location>
        <begin position="32"/>
        <end position="241"/>
    </location>
</feature>
<comment type="caution">
    <text evidence="5">The sequence shown here is derived from an EMBL/GenBank/DDBJ whole genome shotgun (WGS) entry which is preliminary data.</text>
</comment>
<dbReference type="Gene3D" id="3.40.430.10">
    <property type="entry name" value="Dihydrofolate Reductase, subunit A"/>
    <property type="match status" value="1"/>
</dbReference>
<dbReference type="InterPro" id="IPR002734">
    <property type="entry name" value="RibDG_C"/>
</dbReference>
<dbReference type="RefSeq" id="WP_330135687.1">
    <property type="nucleotide sequence ID" value="NZ_JAUTXY010000013.1"/>
</dbReference>
<dbReference type="PANTHER" id="PTHR38011:SF7">
    <property type="entry name" value="2,5-DIAMINO-6-RIBOSYLAMINO-4(3H)-PYRIMIDINONE 5'-PHOSPHATE REDUCTASE"/>
    <property type="match status" value="1"/>
</dbReference>
<dbReference type="PANTHER" id="PTHR38011">
    <property type="entry name" value="DIHYDROFOLATE REDUCTASE FAMILY PROTEIN (AFU_ORTHOLOGUE AFUA_8G06820)"/>
    <property type="match status" value="1"/>
</dbReference>